<dbReference type="InterPro" id="IPR007416">
    <property type="entry name" value="YggL_50S_bp"/>
</dbReference>
<gene>
    <name evidence="1" type="ordered locus">Avin_29260</name>
</gene>
<dbReference type="KEGG" id="avn:Avin_29260"/>
<dbReference type="GO" id="GO:0005829">
    <property type="term" value="C:cytosol"/>
    <property type="evidence" value="ECO:0007669"/>
    <property type="project" value="TreeGrafter"/>
</dbReference>
<dbReference type="Pfam" id="PF04320">
    <property type="entry name" value="YggL_50S_bp"/>
    <property type="match status" value="1"/>
</dbReference>
<dbReference type="STRING" id="322710.Avin_29260"/>
<protein>
    <recommendedName>
        <fullName evidence="3">DUF469 family protein</fullName>
    </recommendedName>
</protein>
<proteinExistence type="predicted"/>
<name>C1DM08_AZOVD</name>
<dbReference type="eggNOG" id="COG3171">
    <property type="taxonomic scope" value="Bacteria"/>
</dbReference>
<keyword evidence="2" id="KW-1185">Reference proteome</keyword>
<dbReference type="Proteomes" id="UP000002424">
    <property type="component" value="Chromosome"/>
</dbReference>
<dbReference type="PANTHER" id="PTHR38778">
    <property type="entry name" value="CYTOPLASMIC PROTEIN-RELATED"/>
    <property type="match status" value="1"/>
</dbReference>
<accession>C1DM08</accession>
<dbReference type="EMBL" id="CP001157">
    <property type="protein sequence ID" value="ACO79095.1"/>
    <property type="molecule type" value="Genomic_DNA"/>
</dbReference>
<dbReference type="PANTHER" id="PTHR38778:SF1">
    <property type="entry name" value="CYTOPLASMIC PROTEIN"/>
    <property type="match status" value="1"/>
</dbReference>
<dbReference type="OrthoDB" id="6884389at2"/>
<dbReference type="EnsemblBacteria" id="ACO79095">
    <property type="protein sequence ID" value="ACO79095"/>
    <property type="gene ID" value="Avin_29260"/>
</dbReference>
<evidence type="ECO:0000313" key="2">
    <source>
        <dbReference type="Proteomes" id="UP000002424"/>
    </source>
</evidence>
<sequence>MLDQRWRVIRISKGLLNMKTLSPAEMLKPRKRRLRKKLRLSEFQEFYFRVTLQYERTQIDLDTLLDLWIDFVEAHKWSFAGGGSPESGACDGLLCLSDRGSMTEADRELVREWLDRHPWCLKADIGPLKDCWHEVEPD</sequence>
<organism evidence="1 2">
    <name type="scientific">Azotobacter vinelandii (strain DJ / ATCC BAA-1303)</name>
    <dbReference type="NCBI Taxonomy" id="322710"/>
    <lineage>
        <taxon>Bacteria</taxon>
        <taxon>Pseudomonadati</taxon>
        <taxon>Pseudomonadota</taxon>
        <taxon>Gammaproteobacteria</taxon>
        <taxon>Pseudomonadales</taxon>
        <taxon>Pseudomonadaceae</taxon>
        <taxon>Azotobacter</taxon>
    </lineage>
</organism>
<evidence type="ECO:0008006" key="3">
    <source>
        <dbReference type="Google" id="ProtNLM"/>
    </source>
</evidence>
<dbReference type="AlphaFoldDB" id="C1DM08"/>
<evidence type="ECO:0000313" key="1">
    <source>
        <dbReference type="EMBL" id="ACO79095.1"/>
    </source>
</evidence>
<dbReference type="HOGENOM" id="CLU_153063_0_0_6"/>
<reference evidence="1 2" key="1">
    <citation type="journal article" date="2009" name="J. Bacteriol.">
        <title>Genome sequence of Azotobacter vinelandii, an obligate aerobe specialized to support diverse anaerobic metabolic processes.</title>
        <authorList>
            <person name="Setubal J.C."/>
            <person name="dos Santos P."/>
            <person name="Goldman B.S."/>
            <person name="Ertesvag H."/>
            <person name="Espin G."/>
            <person name="Rubio L.M."/>
            <person name="Valla S."/>
            <person name="Almeida N.F."/>
            <person name="Balasubramanian D."/>
            <person name="Cromes L."/>
            <person name="Curatti L."/>
            <person name="Du Z."/>
            <person name="Godsy E."/>
            <person name="Goodner B."/>
            <person name="Hellner-Burris K."/>
            <person name="Hernandez J.A."/>
            <person name="Houmiel K."/>
            <person name="Imperial J."/>
            <person name="Kennedy C."/>
            <person name="Larson T.J."/>
            <person name="Latreille P."/>
            <person name="Ligon L.S."/>
            <person name="Lu J."/>
            <person name="Maerk M."/>
            <person name="Miller N.M."/>
            <person name="Norton S."/>
            <person name="O'Carroll I.P."/>
            <person name="Paulsen I."/>
            <person name="Raulfs E.C."/>
            <person name="Roemer R."/>
            <person name="Rosser J."/>
            <person name="Segura D."/>
            <person name="Slater S."/>
            <person name="Stricklin S.L."/>
            <person name="Studholme D.J."/>
            <person name="Sun J."/>
            <person name="Viana C.J."/>
            <person name="Wallin E."/>
            <person name="Wang B."/>
            <person name="Wheeler C."/>
            <person name="Zhu H."/>
            <person name="Dean D.R."/>
            <person name="Dixon R."/>
            <person name="Wood D."/>
        </authorList>
    </citation>
    <scope>NUCLEOTIDE SEQUENCE [LARGE SCALE GENOMIC DNA]</scope>
    <source>
        <strain evidence="2">DJ / ATCC BAA-1303</strain>
    </source>
</reference>